<evidence type="ECO:0000256" key="1">
    <source>
        <dbReference type="SAM" id="Phobius"/>
    </source>
</evidence>
<keyword evidence="3" id="KW-1185">Reference proteome</keyword>
<feature type="transmembrane region" description="Helical" evidence="1">
    <location>
        <begin position="203"/>
        <end position="221"/>
    </location>
</feature>
<dbReference type="PANTHER" id="PTHR35043:SF8">
    <property type="entry name" value="DUF4220 DOMAIN-CONTAINING PROTEIN"/>
    <property type="match status" value="1"/>
</dbReference>
<accession>A0A4Z1F050</accession>
<reference evidence="2 3" key="1">
    <citation type="submission" date="2017-12" db="EMBL/GenBank/DDBJ databases">
        <title>Comparative genomics of Botrytis spp.</title>
        <authorList>
            <person name="Valero-Jimenez C.A."/>
            <person name="Tapia P."/>
            <person name="Veloso J."/>
            <person name="Silva-Moreno E."/>
            <person name="Staats M."/>
            <person name="Valdes J.H."/>
            <person name="Van Kan J.A.L."/>
        </authorList>
    </citation>
    <scope>NUCLEOTIDE SEQUENCE [LARGE SCALE GENOMIC DNA]</scope>
    <source>
        <strain evidence="2 3">Bt9001</strain>
    </source>
</reference>
<gene>
    <name evidence="2" type="ORF">BTUL_0047g00030</name>
</gene>
<dbReference type="EMBL" id="PQXH01000047">
    <property type="protein sequence ID" value="TGO14841.1"/>
    <property type="molecule type" value="Genomic_DNA"/>
</dbReference>
<keyword evidence="1" id="KW-1133">Transmembrane helix</keyword>
<protein>
    <submittedName>
        <fullName evidence="2">Uncharacterized protein</fullName>
    </submittedName>
</protein>
<dbReference type="PANTHER" id="PTHR35043">
    <property type="entry name" value="TRANSCRIPTION FACTOR DOMAIN-CONTAINING PROTEIN"/>
    <property type="match status" value="1"/>
</dbReference>
<proteinExistence type="predicted"/>
<feature type="transmembrane region" description="Helical" evidence="1">
    <location>
        <begin position="378"/>
        <end position="402"/>
    </location>
</feature>
<feature type="transmembrane region" description="Helical" evidence="1">
    <location>
        <begin position="233"/>
        <end position="253"/>
    </location>
</feature>
<organism evidence="2 3">
    <name type="scientific">Botrytis tulipae</name>
    <dbReference type="NCBI Taxonomy" id="87230"/>
    <lineage>
        <taxon>Eukaryota</taxon>
        <taxon>Fungi</taxon>
        <taxon>Dikarya</taxon>
        <taxon>Ascomycota</taxon>
        <taxon>Pezizomycotina</taxon>
        <taxon>Leotiomycetes</taxon>
        <taxon>Helotiales</taxon>
        <taxon>Sclerotiniaceae</taxon>
        <taxon>Botrytis</taxon>
    </lineage>
</organism>
<keyword evidence="1" id="KW-0472">Membrane</keyword>
<feature type="transmembrane region" description="Helical" evidence="1">
    <location>
        <begin position="102"/>
        <end position="126"/>
    </location>
</feature>
<dbReference type="AlphaFoldDB" id="A0A4Z1F050"/>
<sequence length="563" mass="63912">MAGDGIISFFPGIIWKPLSLETPFADRTASTIGIETTTNATAIYSHNTKSTVNSGWTQSPDGRGSFDILWNCASVMILCSWSILCLNLPAPGESIFVGICRRLWLTALGFLGPEFILQAAIGQWAAARQSVKEFREAGIEGWEMIHAFFANAGGFVLKTSDHPDYFVPLNAKQLLHLVKSEYVLLDSTENIKKTVKDRNKTDGVLRAITILQTTWFMVNFLTRLIEHLPVTGLEITTVAFILCALGTSVCWWYKPADVTTPIIISSQFTIAEIQNGATVTRHDHSPLDCIVPRQEWPWSRFWQHWINILRWMRIEKVLFVEYANEAGDGAYITRIENTYWYELHGGYMSTFALMSTSYPVIFLSSWNETFPTHVEQLLWRISCVALAATIVIYFVIVVVWCSESEDERRVRREIWDQKAARRQRVSSERLHGASRFNQLLYKTTSLQWWYGSKAKIINNSKTNDPLLDVNPKAQLSIGFDAIEVDAQRRIRNCTLAKLVSAYRMSESPATVQLHSTNMRMLYASVTSLIAGDPYFIPLYLISVFRGAVRKLPSWNGMKCSHES</sequence>
<dbReference type="OrthoDB" id="9451547at2759"/>
<keyword evidence="1" id="KW-0812">Transmembrane</keyword>
<dbReference type="Proteomes" id="UP000297777">
    <property type="component" value="Unassembled WGS sequence"/>
</dbReference>
<comment type="caution">
    <text evidence="2">The sequence shown here is derived from an EMBL/GenBank/DDBJ whole genome shotgun (WGS) entry which is preliminary data.</text>
</comment>
<feature type="transmembrane region" description="Helical" evidence="1">
    <location>
        <begin position="347"/>
        <end position="366"/>
    </location>
</feature>
<name>A0A4Z1F050_9HELO</name>
<evidence type="ECO:0000313" key="3">
    <source>
        <dbReference type="Proteomes" id="UP000297777"/>
    </source>
</evidence>
<evidence type="ECO:0000313" key="2">
    <source>
        <dbReference type="EMBL" id="TGO14841.1"/>
    </source>
</evidence>